<dbReference type="EMBL" id="PDCK01000045">
    <property type="protein sequence ID" value="PRQ19201.1"/>
    <property type="molecule type" value="Genomic_DNA"/>
</dbReference>
<gene>
    <name evidence="4" type="ORF">RchiOBHm_Chr7g0214611</name>
</gene>
<dbReference type="InterPro" id="IPR036028">
    <property type="entry name" value="SH3-like_dom_sf"/>
</dbReference>
<accession>A0A2P6PB95</accession>
<protein>
    <submittedName>
        <fullName evidence="4">Putative SH3 domain-containing protein</fullName>
    </submittedName>
</protein>
<dbReference type="AlphaFoldDB" id="A0A2P6PB95"/>
<feature type="domain" description="SH3" evidence="3">
    <location>
        <begin position="27"/>
        <end position="86"/>
    </location>
</feature>
<dbReference type="PROSITE" id="PS50002">
    <property type="entry name" value="SH3"/>
    <property type="match status" value="1"/>
</dbReference>
<dbReference type="Proteomes" id="UP000238479">
    <property type="component" value="Chromosome 7"/>
</dbReference>
<name>A0A2P6PB95_ROSCH</name>
<evidence type="ECO:0000259" key="3">
    <source>
        <dbReference type="PROSITE" id="PS50002"/>
    </source>
</evidence>
<dbReference type="Gene3D" id="2.30.30.40">
    <property type="entry name" value="SH3 Domains"/>
    <property type="match status" value="1"/>
</dbReference>
<comment type="caution">
    <text evidence="4">The sequence shown here is derived from an EMBL/GenBank/DDBJ whole genome shotgun (WGS) entry which is preliminary data.</text>
</comment>
<evidence type="ECO:0000256" key="1">
    <source>
        <dbReference type="ARBA" id="ARBA00022443"/>
    </source>
</evidence>
<dbReference type="InterPro" id="IPR001452">
    <property type="entry name" value="SH3_domain"/>
</dbReference>
<evidence type="ECO:0000256" key="2">
    <source>
        <dbReference type="PROSITE-ProRule" id="PRU00192"/>
    </source>
</evidence>
<keyword evidence="5" id="KW-1185">Reference proteome</keyword>
<reference evidence="4 5" key="1">
    <citation type="journal article" date="2018" name="Nat. Genet.">
        <title>The Rosa genome provides new insights in the design of modern roses.</title>
        <authorList>
            <person name="Bendahmane M."/>
        </authorList>
    </citation>
    <scope>NUCLEOTIDE SEQUENCE [LARGE SCALE GENOMIC DNA]</scope>
    <source>
        <strain evidence="5">cv. Old Blush</strain>
    </source>
</reference>
<evidence type="ECO:0000313" key="5">
    <source>
        <dbReference type="Proteomes" id="UP000238479"/>
    </source>
</evidence>
<sequence>MPRGGPGPLNNFSSLSVASTFIKSPLSESIVLLAIHPFDAQADGELNLSIDDYVVVREMGPNGWSGGECKGMAGWFPSAYIERQEKHQ</sequence>
<dbReference type="Gramene" id="PRQ19201">
    <property type="protein sequence ID" value="PRQ19201"/>
    <property type="gene ID" value="RchiOBHm_Chr7g0214611"/>
</dbReference>
<dbReference type="SMART" id="SM00326">
    <property type="entry name" value="SH3"/>
    <property type="match status" value="1"/>
</dbReference>
<dbReference type="Pfam" id="PF14604">
    <property type="entry name" value="SH3_9"/>
    <property type="match status" value="1"/>
</dbReference>
<dbReference type="SUPFAM" id="SSF50044">
    <property type="entry name" value="SH3-domain"/>
    <property type="match status" value="1"/>
</dbReference>
<proteinExistence type="predicted"/>
<keyword evidence="1 2" id="KW-0728">SH3 domain</keyword>
<evidence type="ECO:0000313" key="4">
    <source>
        <dbReference type="EMBL" id="PRQ19201.1"/>
    </source>
</evidence>
<organism evidence="4 5">
    <name type="scientific">Rosa chinensis</name>
    <name type="common">China rose</name>
    <dbReference type="NCBI Taxonomy" id="74649"/>
    <lineage>
        <taxon>Eukaryota</taxon>
        <taxon>Viridiplantae</taxon>
        <taxon>Streptophyta</taxon>
        <taxon>Embryophyta</taxon>
        <taxon>Tracheophyta</taxon>
        <taxon>Spermatophyta</taxon>
        <taxon>Magnoliopsida</taxon>
        <taxon>eudicotyledons</taxon>
        <taxon>Gunneridae</taxon>
        <taxon>Pentapetalae</taxon>
        <taxon>rosids</taxon>
        <taxon>fabids</taxon>
        <taxon>Rosales</taxon>
        <taxon>Rosaceae</taxon>
        <taxon>Rosoideae</taxon>
        <taxon>Rosoideae incertae sedis</taxon>
        <taxon>Rosa</taxon>
    </lineage>
</organism>